<dbReference type="RefSeq" id="XP_033431998.1">
    <property type="nucleotide sequence ID" value="XM_033566241.1"/>
</dbReference>
<dbReference type="OrthoDB" id="4357141at2759"/>
<proteinExistence type="predicted"/>
<accession>A0A5M9ND83</accession>
<dbReference type="EMBL" id="QUQM01000002">
    <property type="protein sequence ID" value="KAA8652637.1"/>
    <property type="molecule type" value="Genomic_DNA"/>
</dbReference>
<reference evidence="1 2" key="1">
    <citation type="submission" date="2019-08" db="EMBL/GenBank/DDBJ databases">
        <title>The genome sequence of a newly discovered highly antifungal drug resistant Aspergillus species, Aspergillus tanneri NIH 1004.</title>
        <authorList>
            <person name="Mounaud S."/>
            <person name="Singh I."/>
            <person name="Joardar V."/>
            <person name="Pakala S."/>
            <person name="Pakala S."/>
            <person name="Venepally P."/>
            <person name="Chung J.K."/>
            <person name="Losada L."/>
            <person name="Nierman W.C."/>
        </authorList>
    </citation>
    <scope>NUCLEOTIDE SEQUENCE [LARGE SCALE GENOMIC DNA]</scope>
    <source>
        <strain evidence="1 2">NIH1004</strain>
    </source>
</reference>
<dbReference type="GeneID" id="54324244"/>
<name>A0A5M9ND83_9EURO</name>
<dbReference type="AlphaFoldDB" id="A0A5M9ND83"/>
<evidence type="ECO:0000313" key="1">
    <source>
        <dbReference type="EMBL" id="KAA8652637.1"/>
    </source>
</evidence>
<dbReference type="VEuPathDB" id="FungiDB:EYZ11_008030"/>
<evidence type="ECO:0000313" key="2">
    <source>
        <dbReference type="Proteomes" id="UP000324241"/>
    </source>
</evidence>
<comment type="caution">
    <text evidence="1">The sequence shown here is derived from an EMBL/GenBank/DDBJ whole genome shotgun (WGS) entry which is preliminary data.</text>
</comment>
<organism evidence="1 2">
    <name type="scientific">Aspergillus tanneri</name>
    <dbReference type="NCBI Taxonomy" id="1220188"/>
    <lineage>
        <taxon>Eukaryota</taxon>
        <taxon>Fungi</taxon>
        <taxon>Dikarya</taxon>
        <taxon>Ascomycota</taxon>
        <taxon>Pezizomycotina</taxon>
        <taxon>Eurotiomycetes</taxon>
        <taxon>Eurotiomycetidae</taxon>
        <taxon>Eurotiales</taxon>
        <taxon>Aspergillaceae</taxon>
        <taxon>Aspergillus</taxon>
        <taxon>Aspergillus subgen. Circumdati</taxon>
    </lineage>
</organism>
<sequence>MPPDSNSRRGVATTLHSSPQPLDIGLFPAIYTYYAQGYDQRMATGQGLIHITKRNFGYSVEMCGITFTTTNIEASWRATRLHPLNPDKVLSLISSQSDISPPGANCIRRYVKAPVSLRAIRQSLASSARKGQYIHKIPDIFPVVSYICNSWTINMI</sequence>
<gene>
    <name evidence="1" type="ORF">ATNIH1004_001542</name>
</gene>
<protein>
    <submittedName>
        <fullName evidence="1">Uncharacterized protein</fullName>
    </submittedName>
</protein>
<dbReference type="Proteomes" id="UP000324241">
    <property type="component" value="Unassembled WGS sequence"/>
</dbReference>